<reference evidence="1" key="1">
    <citation type="submission" date="2023-05" db="EMBL/GenBank/DDBJ databases">
        <authorList>
            <person name="Zhang X."/>
        </authorList>
    </citation>
    <scope>NUCLEOTIDE SEQUENCE</scope>
    <source>
        <strain evidence="1">BD1B2-1</strain>
    </source>
</reference>
<keyword evidence="2" id="KW-1185">Reference proteome</keyword>
<name>A0AAE3UCU9_9BACT</name>
<gene>
    <name evidence="1" type="ORF">QNI22_03445</name>
</gene>
<evidence type="ECO:0000313" key="1">
    <source>
        <dbReference type="EMBL" id="MDJ1499681.1"/>
    </source>
</evidence>
<dbReference type="EMBL" id="JASJOU010000001">
    <property type="protein sequence ID" value="MDJ1499681.1"/>
    <property type="molecule type" value="Genomic_DNA"/>
</dbReference>
<dbReference type="AlphaFoldDB" id="A0AAE3UCU9"/>
<comment type="caution">
    <text evidence="1">The sequence shown here is derived from an EMBL/GenBank/DDBJ whole genome shotgun (WGS) entry which is preliminary data.</text>
</comment>
<dbReference type="Proteomes" id="UP001232063">
    <property type="component" value="Unassembled WGS sequence"/>
</dbReference>
<evidence type="ECO:0008006" key="3">
    <source>
        <dbReference type="Google" id="ProtNLM"/>
    </source>
</evidence>
<evidence type="ECO:0000313" key="2">
    <source>
        <dbReference type="Proteomes" id="UP001232063"/>
    </source>
</evidence>
<sequence length="176" mass="19963">MKPHIFRSSSKWQLICLIGLFCFYSCNSKQSSDAQIQTEHLDSAVVTRDTVSRDTATLIPSEAIKADTVPQDVVSAPDIAWEKKFTGKIQGFKSQAFEFALESESRVQIQVRNKKQAVFKLYRKTSDLNETVVKDDTHTWKGELEEGDYQLKVFLPLKLAAKKKSADFEVTVKVLK</sequence>
<dbReference type="Gene3D" id="2.60.120.380">
    <property type="match status" value="1"/>
</dbReference>
<dbReference type="RefSeq" id="WP_314509222.1">
    <property type="nucleotide sequence ID" value="NZ_JASJOU010000001.1"/>
</dbReference>
<proteinExistence type="predicted"/>
<protein>
    <recommendedName>
        <fullName evidence="3">Lipoprotein</fullName>
    </recommendedName>
</protein>
<organism evidence="1 2">
    <name type="scientific">Xanthocytophaga agilis</name>
    <dbReference type="NCBI Taxonomy" id="3048010"/>
    <lineage>
        <taxon>Bacteria</taxon>
        <taxon>Pseudomonadati</taxon>
        <taxon>Bacteroidota</taxon>
        <taxon>Cytophagia</taxon>
        <taxon>Cytophagales</taxon>
        <taxon>Rhodocytophagaceae</taxon>
        <taxon>Xanthocytophaga</taxon>
    </lineage>
</organism>
<accession>A0AAE3UCU9</accession>